<comment type="subcellular location">
    <subcellularLocation>
        <location evidence="1">Endoplasmic reticulum</location>
    </subcellularLocation>
    <subcellularLocation>
        <location evidence="6">Golgi apparatus membrane</location>
    </subcellularLocation>
</comment>
<organism evidence="9 10">
    <name type="scientific">Sesamum angolense</name>
    <dbReference type="NCBI Taxonomy" id="2727404"/>
    <lineage>
        <taxon>Eukaryota</taxon>
        <taxon>Viridiplantae</taxon>
        <taxon>Streptophyta</taxon>
        <taxon>Embryophyta</taxon>
        <taxon>Tracheophyta</taxon>
        <taxon>Spermatophyta</taxon>
        <taxon>Magnoliopsida</taxon>
        <taxon>eudicotyledons</taxon>
        <taxon>Gunneridae</taxon>
        <taxon>Pentapetalae</taxon>
        <taxon>asterids</taxon>
        <taxon>lamiids</taxon>
        <taxon>Lamiales</taxon>
        <taxon>Pedaliaceae</taxon>
        <taxon>Sesamum</taxon>
    </lineage>
</organism>
<dbReference type="PANTHER" id="PTHR13402">
    <property type="entry name" value="RGPR-RELATED"/>
    <property type="match status" value="1"/>
</dbReference>
<dbReference type="GO" id="GO:0007030">
    <property type="term" value="P:Golgi organization"/>
    <property type="evidence" value="ECO:0007669"/>
    <property type="project" value="TreeGrafter"/>
</dbReference>
<dbReference type="EMBL" id="JACGWL010000006">
    <property type="protein sequence ID" value="KAK4400420.1"/>
    <property type="molecule type" value="Genomic_DNA"/>
</dbReference>
<sequence length="1088" mass="120867">MASSPPPFQVEDTTDGDFFDKLVNGDDDDVDFKVTTTSLAFVPLFSSNGNESDEVKAFANLRIDEIDNNGDVNCDKVGISNHIGIDNRSTEIGKVEQVNKLGAMGESGNPLMLSNYLEFESLIHQSENEDGGDEVLSDTTVVSKSSGEGFSDTIVMSNISGELGAPGVKEVGWSAFHADSSKGDGNGFGSYSDFFTELGGEKSDDAFGEVVGQTINNGPDVSIGNDIHKSAYVENFNSFWQYNEGYNNDVAADQSSDANYLNSSQYWENQYPGWKYDLSTGQWYQVDGYNISSSVQANVGSDLSSTWGLANELTEVSYLQQTSKHVPRTVAEIGTTESVTNWNQTLEESSGTTPVSLDLNQISKDNNNYPPHIMFDPQYPGWYYDTMAQEWRTLESYNALVHSTRQVQEEMYGDGYASTDTFYQKDDDKTYCTNDRSNSYSAQDFSSQVQDQNWTQSASNYGPQGSSMWQPQNFAKRESTPQYIGNQLSEDHDKHIFTVSPHENGQNTVNYGVKASYYKNVSQGQNEIAMSSGSLGFPNGNLSQQYNDFQINQNDQKHVLNDYYNNQNPVDFSKKHIRSAQISYTPAVGRLSAGRPAHALVAFGFGGKLIVLKHSSSTENFNFGCQNHAGGSISVLNLAEVVNHYSNSSNNVMGVYNYFQALCQQFIPGPLSSGNIGSRELNKWIDERITNPADMDNRKTEALKMLLSLLKIACQYYGKLRSPYGTDTMLKENDSPESAVAKLFASEQRNGLKFSKYGVFSECLQQMPFEEQMQVTATEVQSLLVFGRKREALQCAQEGQLWGLALVLAAQLGDQFYVETVKKMALHQFVAGSPLRTICLLLAGQPADVFSADNTTINSMVGAVNIPQLARFGANGMLDDWEENLAVITANRTKDDELVLMHLGDCLWKERSDIIAAHICYLVAEASFEPYSDTARMCLVGADHWKYPRTYASPEAIQGLFLFLAAKTYMVMPLPNMQNVARHPCYLSRWNDPFTLFEKILNGYLTLSILVRQSHNPQTLLVKILYSLIAETREASSETTLILLKATMSCFCSIMKCCWRCWVDLNHQEFALPATIVAISPEFGDDLV</sequence>
<name>A0AAE1WVI0_9LAMI</name>
<dbReference type="GO" id="GO:0012507">
    <property type="term" value="C:ER to Golgi transport vesicle membrane"/>
    <property type="evidence" value="ECO:0007669"/>
    <property type="project" value="TreeGrafter"/>
</dbReference>
<evidence type="ECO:0000256" key="4">
    <source>
        <dbReference type="ARBA" id="ARBA00022824"/>
    </source>
</evidence>
<dbReference type="AlphaFoldDB" id="A0AAE1WVI0"/>
<feature type="domain" description="Sec16 central conserved" evidence="8">
    <location>
        <begin position="598"/>
        <end position="718"/>
    </location>
</feature>
<dbReference type="InterPro" id="IPR024340">
    <property type="entry name" value="Sec16_CCD"/>
</dbReference>
<dbReference type="InterPro" id="IPR024298">
    <property type="entry name" value="Sec16_Sec23-bd"/>
</dbReference>
<dbReference type="PANTHER" id="PTHR13402:SF6">
    <property type="entry name" value="SECRETORY 16, ISOFORM I"/>
    <property type="match status" value="1"/>
</dbReference>
<evidence type="ECO:0000256" key="6">
    <source>
        <dbReference type="RuleBase" id="RU364101"/>
    </source>
</evidence>
<dbReference type="GO" id="GO:0015031">
    <property type="term" value="P:protein transport"/>
    <property type="evidence" value="ECO:0007669"/>
    <property type="project" value="UniProtKB-KW"/>
</dbReference>
<evidence type="ECO:0000259" key="7">
    <source>
        <dbReference type="Pfam" id="PF12931"/>
    </source>
</evidence>
<proteinExistence type="inferred from homology"/>
<keyword evidence="4 6" id="KW-0256">Endoplasmic reticulum</keyword>
<gene>
    <name evidence="9" type="ORF">Sango_1148100</name>
</gene>
<evidence type="ECO:0000256" key="2">
    <source>
        <dbReference type="ARBA" id="ARBA00005927"/>
    </source>
</evidence>
<evidence type="ECO:0000259" key="8">
    <source>
        <dbReference type="Pfam" id="PF12932"/>
    </source>
</evidence>
<dbReference type="Pfam" id="PF12931">
    <property type="entry name" value="TPR_Sec16"/>
    <property type="match status" value="1"/>
</dbReference>
<keyword evidence="6" id="KW-0653">Protein transport</keyword>
<keyword evidence="3 6" id="KW-0813">Transport</keyword>
<dbReference type="CDD" id="cd09233">
    <property type="entry name" value="ACE1-Sec16-like"/>
    <property type="match status" value="1"/>
</dbReference>
<reference evidence="9" key="2">
    <citation type="journal article" date="2024" name="Plant">
        <title>Genomic evolution and insights into agronomic trait innovations of Sesamum species.</title>
        <authorList>
            <person name="Miao H."/>
            <person name="Wang L."/>
            <person name="Qu L."/>
            <person name="Liu H."/>
            <person name="Sun Y."/>
            <person name="Le M."/>
            <person name="Wang Q."/>
            <person name="Wei S."/>
            <person name="Zheng Y."/>
            <person name="Lin W."/>
            <person name="Duan Y."/>
            <person name="Cao H."/>
            <person name="Xiong S."/>
            <person name="Wang X."/>
            <person name="Wei L."/>
            <person name="Li C."/>
            <person name="Ma Q."/>
            <person name="Ju M."/>
            <person name="Zhao R."/>
            <person name="Li G."/>
            <person name="Mu C."/>
            <person name="Tian Q."/>
            <person name="Mei H."/>
            <person name="Zhang T."/>
            <person name="Gao T."/>
            <person name="Zhang H."/>
        </authorList>
    </citation>
    <scope>NUCLEOTIDE SEQUENCE</scope>
    <source>
        <strain evidence="9">K16</strain>
    </source>
</reference>
<dbReference type="GO" id="GO:0070971">
    <property type="term" value="C:endoplasmic reticulum exit site"/>
    <property type="evidence" value="ECO:0007669"/>
    <property type="project" value="TreeGrafter"/>
</dbReference>
<dbReference type="Pfam" id="PF12932">
    <property type="entry name" value="Sec16"/>
    <property type="match status" value="1"/>
</dbReference>
<dbReference type="Proteomes" id="UP001289374">
    <property type="component" value="Unassembled WGS sequence"/>
</dbReference>
<feature type="domain" description="Sec16 Sec23-binding" evidence="7">
    <location>
        <begin position="780"/>
        <end position="956"/>
    </location>
</feature>
<keyword evidence="6" id="KW-0472">Membrane</keyword>
<keyword evidence="6" id="KW-0333">Golgi apparatus</keyword>
<dbReference type="GO" id="GO:0070973">
    <property type="term" value="P:protein localization to endoplasmic reticulum exit site"/>
    <property type="evidence" value="ECO:0007669"/>
    <property type="project" value="TreeGrafter"/>
</dbReference>
<evidence type="ECO:0000256" key="5">
    <source>
        <dbReference type="ARBA" id="ARBA00022892"/>
    </source>
</evidence>
<keyword evidence="5 6" id="KW-0931">ER-Golgi transport</keyword>
<comment type="caution">
    <text evidence="9">The sequence shown here is derived from an EMBL/GenBank/DDBJ whole genome shotgun (WGS) entry which is preliminary data.</text>
</comment>
<dbReference type="GO" id="GO:0000139">
    <property type="term" value="C:Golgi membrane"/>
    <property type="evidence" value="ECO:0007669"/>
    <property type="project" value="UniProtKB-SubCell"/>
</dbReference>
<comment type="similarity">
    <text evidence="2 6">Belongs to the SEC16 family.</text>
</comment>
<evidence type="ECO:0000313" key="10">
    <source>
        <dbReference type="Proteomes" id="UP001289374"/>
    </source>
</evidence>
<evidence type="ECO:0000256" key="3">
    <source>
        <dbReference type="ARBA" id="ARBA00022448"/>
    </source>
</evidence>
<accession>A0AAE1WVI0</accession>
<dbReference type="Gene3D" id="1.25.40.1030">
    <property type="match status" value="1"/>
</dbReference>
<protein>
    <recommendedName>
        <fullName evidence="6">Protein transport protein sec16</fullName>
    </recommendedName>
</protein>
<evidence type="ECO:0000313" key="9">
    <source>
        <dbReference type="EMBL" id="KAK4400420.1"/>
    </source>
</evidence>
<dbReference type="GO" id="GO:0016192">
    <property type="term" value="P:vesicle-mediated transport"/>
    <property type="evidence" value="ECO:0007669"/>
    <property type="project" value="UniProtKB-KW"/>
</dbReference>
<evidence type="ECO:0000256" key="1">
    <source>
        <dbReference type="ARBA" id="ARBA00004240"/>
    </source>
</evidence>
<reference evidence="9" key="1">
    <citation type="submission" date="2020-06" db="EMBL/GenBank/DDBJ databases">
        <authorList>
            <person name="Li T."/>
            <person name="Hu X."/>
            <person name="Zhang T."/>
            <person name="Song X."/>
            <person name="Zhang H."/>
            <person name="Dai N."/>
            <person name="Sheng W."/>
            <person name="Hou X."/>
            <person name="Wei L."/>
        </authorList>
    </citation>
    <scope>NUCLEOTIDE SEQUENCE</scope>
    <source>
        <strain evidence="9">K16</strain>
        <tissue evidence="9">Leaf</tissue>
    </source>
</reference>
<keyword evidence="10" id="KW-1185">Reference proteome</keyword>